<keyword evidence="3" id="KW-1185">Reference proteome</keyword>
<dbReference type="InterPro" id="IPR038305">
    <property type="entry name" value="HeLo_sf"/>
</dbReference>
<gene>
    <name evidence="2" type="ORF">FE257_011772</name>
</gene>
<protein>
    <recommendedName>
        <fullName evidence="1">Prion-inhibition and propagation HeLo domain-containing protein</fullName>
    </recommendedName>
</protein>
<accession>A0AAD4CV92</accession>
<dbReference type="AlphaFoldDB" id="A0AAD4CV92"/>
<dbReference type="Proteomes" id="UP001194746">
    <property type="component" value="Unassembled WGS sequence"/>
</dbReference>
<dbReference type="Gene3D" id="1.10.510.10">
    <property type="entry name" value="Transferase(Phosphotransferase) domain 1"/>
    <property type="match status" value="1"/>
</dbReference>
<evidence type="ECO:0000313" key="2">
    <source>
        <dbReference type="EMBL" id="KAF9893340.1"/>
    </source>
</evidence>
<sequence>MTDPISIAGFAIGGASLTFQLFSGCVKGYNLLSDANGMPAQLQYLRVRLKIEQHRLLNWAEVVKLSEQANPLTATVIPHENLVQEILREKDTILNRFVKVQSSLENDSRSTLQYELQERFPHRKHSLEARALRYIDKARRYPTRLRWATFDKETFERLLGQLSALNDFMKSLLDLQQQRCLHDVQTQTSLQVLQLNNKIDHLLEIFHANSMPASPGAPGLSERLDYLKSVATLPAYTPEADSHELKLATLARFKALNIATIGTTRESNLILDPQCITILRSSSPDLSEGLFQRSPIWIEWKPYTPHLHPPPSLPPRIAKLASLLNSPDKPSQLHTAHCLGYFNDCSDNRIGLVFQRPRDPSSAHALTSLHTLLSEESPPSLTRRIRLASLLATALHHLHSLSWLHKALRSHNIVFFSEVGNVDLAAPYVCGFGLARPAQEVEMTETPDTNPVYNLYRHPLAHGEAATEGIDLKTQFI</sequence>
<dbReference type="InterPro" id="IPR011009">
    <property type="entry name" value="Kinase-like_dom_sf"/>
</dbReference>
<comment type="caution">
    <text evidence="2">The sequence shown here is derived from an EMBL/GenBank/DDBJ whole genome shotgun (WGS) entry which is preliminary data.</text>
</comment>
<dbReference type="PANTHER" id="PTHR37542">
    <property type="entry name" value="HELO DOMAIN-CONTAINING PROTEIN-RELATED"/>
    <property type="match status" value="1"/>
</dbReference>
<dbReference type="InterPro" id="IPR029498">
    <property type="entry name" value="HeLo_dom"/>
</dbReference>
<reference evidence="2" key="2">
    <citation type="submission" date="2020-02" db="EMBL/GenBank/DDBJ databases">
        <authorList>
            <person name="Gilchrist C.L.M."/>
            <person name="Chooi Y.-H."/>
        </authorList>
    </citation>
    <scope>NUCLEOTIDE SEQUENCE</scope>
    <source>
        <strain evidence="2">MST-FP2251</strain>
    </source>
</reference>
<dbReference type="Pfam" id="PF14479">
    <property type="entry name" value="HeLo"/>
    <property type="match status" value="1"/>
</dbReference>
<evidence type="ECO:0000313" key="3">
    <source>
        <dbReference type="Proteomes" id="UP001194746"/>
    </source>
</evidence>
<dbReference type="PANTHER" id="PTHR37542:SF1">
    <property type="entry name" value="PRION-INHIBITION AND PROPAGATION HELO DOMAIN-CONTAINING PROTEIN"/>
    <property type="match status" value="1"/>
</dbReference>
<feature type="domain" description="Prion-inhibition and propagation HeLo" evidence="1">
    <location>
        <begin position="9"/>
        <end position="203"/>
    </location>
</feature>
<proteinExistence type="predicted"/>
<dbReference type="Gene3D" id="1.20.120.1020">
    <property type="entry name" value="Prion-inhibition and propagation, HeLo domain"/>
    <property type="match status" value="1"/>
</dbReference>
<dbReference type="EMBL" id="VCAU01000008">
    <property type="protein sequence ID" value="KAF9893340.1"/>
    <property type="molecule type" value="Genomic_DNA"/>
</dbReference>
<organism evidence="2 3">
    <name type="scientific">Aspergillus nanangensis</name>
    <dbReference type="NCBI Taxonomy" id="2582783"/>
    <lineage>
        <taxon>Eukaryota</taxon>
        <taxon>Fungi</taxon>
        <taxon>Dikarya</taxon>
        <taxon>Ascomycota</taxon>
        <taxon>Pezizomycotina</taxon>
        <taxon>Eurotiomycetes</taxon>
        <taxon>Eurotiomycetidae</taxon>
        <taxon>Eurotiales</taxon>
        <taxon>Aspergillaceae</taxon>
        <taxon>Aspergillus</taxon>
        <taxon>Aspergillus subgen. Circumdati</taxon>
    </lineage>
</organism>
<name>A0AAD4CV92_ASPNN</name>
<evidence type="ECO:0000259" key="1">
    <source>
        <dbReference type="Pfam" id="PF14479"/>
    </source>
</evidence>
<reference evidence="2" key="1">
    <citation type="journal article" date="2019" name="Beilstein J. Org. Chem.">
        <title>Nanangenines: drimane sesquiterpenoids as the dominant metabolite cohort of a novel Australian fungus, Aspergillus nanangensis.</title>
        <authorList>
            <person name="Lacey H.J."/>
            <person name="Gilchrist C.L.M."/>
            <person name="Crombie A."/>
            <person name="Kalaitzis J.A."/>
            <person name="Vuong D."/>
            <person name="Rutledge P.J."/>
            <person name="Turner P."/>
            <person name="Pitt J.I."/>
            <person name="Lacey E."/>
            <person name="Chooi Y.H."/>
            <person name="Piggott A.M."/>
        </authorList>
    </citation>
    <scope>NUCLEOTIDE SEQUENCE</scope>
    <source>
        <strain evidence="2">MST-FP2251</strain>
    </source>
</reference>
<dbReference type="SUPFAM" id="SSF56112">
    <property type="entry name" value="Protein kinase-like (PK-like)"/>
    <property type="match status" value="1"/>
</dbReference>